<dbReference type="SUPFAM" id="SSF56219">
    <property type="entry name" value="DNase I-like"/>
    <property type="match status" value="1"/>
</dbReference>
<dbReference type="InterPro" id="IPR004808">
    <property type="entry name" value="AP_endonuc_1"/>
</dbReference>
<comment type="caution">
    <text evidence="16">The sequence shown here is derived from an EMBL/GenBank/DDBJ whole genome shotgun (WGS) entry which is preliminary data.</text>
</comment>
<dbReference type="GO" id="GO:0003906">
    <property type="term" value="F:DNA-(apurinic or apyrimidinic site) endonuclease activity"/>
    <property type="evidence" value="ECO:0007669"/>
    <property type="project" value="TreeGrafter"/>
</dbReference>
<evidence type="ECO:0000313" key="17">
    <source>
        <dbReference type="Proteomes" id="UP000178129"/>
    </source>
</evidence>
<evidence type="ECO:0000256" key="4">
    <source>
        <dbReference type="ARBA" id="ARBA00022723"/>
    </source>
</evidence>
<feature type="site" description="Transition state stabilizer" evidence="12">
    <location>
        <position position="206"/>
    </location>
</feature>
<comment type="cofactor">
    <cofactor evidence="1">
        <name>Mn(2+)</name>
        <dbReference type="ChEBI" id="CHEBI:29035"/>
    </cofactor>
</comment>
<feature type="active site" description="Proton acceptor" evidence="10">
    <location>
        <position position="322"/>
    </location>
</feature>
<dbReference type="Proteomes" id="UP000178129">
    <property type="component" value="Unassembled WGS sequence"/>
</dbReference>
<feature type="binding site" evidence="11">
    <location>
        <position position="52"/>
    </location>
    <ligand>
        <name>Mg(2+)</name>
        <dbReference type="ChEBI" id="CHEBI:18420"/>
        <label>1</label>
    </ligand>
</feature>
<dbReference type="GO" id="GO:0003677">
    <property type="term" value="F:DNA binding"/>
    <property type="evidence" value="ECO:0007669"/>
    <property type="project" value="InterPro"/>
</dbReference>
<keyword evidence="5 13" id="KW-0863">Zinc-finger</keyword>
<evidence type="ECO:0000256" key="11">
    <source>
        <dbReference type="PIRSR" id="PIRSR604808-2"/>
    </source>
</evidence>
<dbReference type="Pfam" id="PF03372">
    <property type="entry name" value="Exo_endo_phos"/>
    <property type="match status" value="1"/>
</dbReference>
<dbReference type="GO" id="GO:0008081">
    <property type="term" value="F:phosphoric diester hydrolase activity"/>
    <property type="evidence" value="ECO:0007669"/>
    <property type="project" value="TreeGrafter"/>
</dbReference>
<evidence type="ECO:0000256" key="2">
    <source>
        <dbReference type="ARBA" id="ARBA00007092"/>
    </source>
</evidence>
<keyword evidence="6" id="KW-0378">Hydrolase</keyword>
<keyword evidence="16" id="KW-0540">Nuclease</keyword>
<dbReference type="Gene3D" id="3.60.10.10">
    <property type="entry name" value="Endonuclease/exonuclease/phosphatase"/>
    <property type="match status" value="1"/>
</dbReference>
<evidence type="ECO:0000256" key="9">
    <source>
        <dbReference type="ARBA" id="ARBA00023242"/>
    </source>
</evidence>
<dbReference type="FunFam" id="3.60.10.10:FF:000079">
    <property type="entry name" value="DNA-(apurinic or apyrimidinic site) lyase"/>
    <property type="match status" value="1"/>
</dbReference>
<evidence type="ECO:0000256" key="14">
    <source>
        <dbReference type="SAM" id="MobiDB-lite"/>
    </source>
</evidence>
<proteinExistence type="inferred from homology"/>
<feature type="site" description="Interaction with DNA substrate" evidence="12">
    <location>
        <position position="322"/>
    </location>
</feature>
<sequence>MKDQDNQKRELRITTWNVNGIRNPFGYQPWRQERTFAAMFEILEADIVVMQETKIQRKDLQDDMVLVPGWDVFFSLPKHKKGYSGVAIYTRNSVCAPIRAEEGITGVLTPPNSTTSFRDLPEDQQIGGYPTGIQLSDCDLDAATLDSEGRCVILEFPAFVLIGTYCPATRDESRDEFRIGFLNALDARVRNLVAAGKRVFLTGDLNIIREEMDTAKVEEQLKKQGVTLEEYFSSPARRRLNQLLVGGKVYGERDEGREKPVMWDICRSFHPTRAGMFTCWEQKINARPGNFGARIDYVLCSEDWKDWFCESNIQEGLLGSDHCPVYAVLKEKVNIDGEEVYTRDVMSSGFFKDGVRQRDWSAKDLLPMSAKLIPEFNRRRSIRDMFSKKPSLSKADSSISTIQEENRDGSSTTQTRLISDEETVAESVQPLGGLKVDTPSTNALSTGDLKAPTSHSMQSPTKPTKRPIESFSSARPQKRGKSTATMKSTGGKGQAGKGQSSLTGFFKPKTQQPEIQAPPTVDAESDTASFADSAPLKSPTPARSEKEVFSASQSFENESPSKPFNLAEQKDVVDPIVSKECWSKLLGKRVVPRCDHNEPCISLVTKKPGPNCGRSFYMCPRPIGPSGQKEKNSQWRCGTFIWSSDWTGDGT</sequence>
<keyword evidence="11" id="KW-0464">Manganese</keyword>
<feature type="binding site" evidence="11">
    <location>
        <position position="204"/>
    </location>
    <ligand>
        <name>Mg(2+)</name>
        <dbReference type="ChEBI" id="CHEBI:18420"/>
        <label>1</label>
    </ligand>
</feature>
<dbReference type="InterPro" id="IPR020847">
    <property type="entry name" value="AP_endonuclease_F1_BS"/>
</dbReference>
<dbReference type="PROSITE" id="PS00728">
    <property type="entry name" value="AP_NUCLEASE_F1_3"/>
    <property type="match status" value="1"/>
</dbReference>
<evidence type="ECO:0000259" key="15">
    <source>
        <dbReference type="PROSITE" id="PS51999"/>
    </source>
</evidence>
<keyword evidence="16" id="KW-0269">Exonuclease</keyword>
<evidence type="ECO:0000256" key="12">
    <source>
        <dbReference type="PIRSR" id="PIRSR604808-3"/>
    </source>
</evidence>
<dbReference type="PROSITE" id="PS51999">
    <property type="entry name" value="ZF_GRF"/>
    <property type="match status" value="1"/>
</dbReference>
<reference evidence="17" key="1">
    <citation type="submission" date="2016-03" db="EMBL/GenBank/DDBJ databases">
        <authorList>
            <person name="Ploux O."/>
        </authorList>
    </citation>
    <scope>NUCLEOTIDE SEQUENCE [LARGE SCALE GENOMIC DNA]</scope>
    <source>
        <strain evidence="17">UK7</strain>
    </source>
</reference>
<dbReference type="PROSITE" id="PS00726">
    <property type="entry name" value="AP_NUCLEASE_F1_1"/>
    <property type="match status" value="1"/>
</dbReference>
<evidence type="ECO:0000256" key="3">
    <source>
        <dbReference type="ARBA" id="ARBA00013541"/>
    </source>
</evidence>
<dbReference type="PANTHER" id="PTHR22748:SF4">
    <property type="entry name" value="DNA-(APURINIC OR APYRIMIDINIC SITE) ENDONUCLEASE 2"/>
    <property type="match status" value="1"/>
</dbReference>
<dbReference type="Pfam" id="PF06839">
    <property type="entry name" value="Zn_ribbon_GRF"/>
    <property type="match status" value="1"/>
</dbReference>
<dbReference type="PROSITE" id="PS51435">
    <property type="entry name" value="AP_NUCLEASE_F1_4"/>
    <property type="match status" value="1"/>
</dbReference>
<dbReference type="InterPro" id="IPR005135">
    <property type="entry name" value="Endo/exonuclease/phosphatase"/>
</dbReference>
<evidence type="ECO:0000256" key="8">
    <source>
        <dbReference type="ARBA" id="ARBA00022842"/>
    </source>
</evidence>
<comment type="cofactor">
    <cofactor evidence="11">
        <name>Mg(2+)</name>
        <dbReference type="ChEBI" id="CHEBI:18420"/>
    </cofactor>
    <cofactor evidence="11">
        <name>Mn(2+)</name>
        <dbReference type="ChEBI" id="CHEBI:29035"/>
    </cofactor>
    <text evidence="11">Probably binds two magnesium or manganese ions per subunit.</text>
</comment>
<gene>
    <name evidence="16" type="ORF">RCO7_09192</name>
</gene>
<keyword evidence="9" id="KW-0539">Nucleus</keyword>
<dbReference type="GO" id="GO:0006284">
    <property type="term" value="P:base-excision repair"/>
    <property type="evidence" value="ECO:0007669"/>
    <property type="project" value="TreeGrafter"/>
</dbReference>
<feature type="site" description="Important for catalytic activity" evidence="12">
    <location>
        <position position="296"/>
    </location>
</feature>
<evidence type="ECO:0000256" key="1">
    <source>
        <dbReference type="ARBA" id="ARBA00001936"/>
    </source>
</evidence>
<dbReference type="EMBL" id="FJUW01000033">
    <property type="protein sequence ID" value="CZT04906.1"/>
    <property type="molecule type" value="Genomic_DNA"/>
</dbReference>
<dbReference type="GO" id="GO:0008311">
    <property type="term" value="F:double-stranded DNA 3'-5' DNA exonuclease activity"/>
    <property type="evidence" value="ECO:0007669"/>
    <property type="project" value="TreeGrafter"/>
</dbReference>
<comment type="similarity">
    <text evidence="2">Belongs to the DNA repair enzymes AP/ExoA family.</text>
</comment>
<feature type="binding site" evidence="11">
    <location>
        <position position="321"/>
    </location>
    <ligand>
        <name>Mg(2+)</name>
        <dbReference type="ChEBI" id="CHEBI:18420"/>
        <label>1</label>
    </ligand>
</feature>
<evidence type="ECO:0000256" key="13">
    <source>
        <dbReference type="PROSITE-ProRule" id="PRU01343"/>
    </source>
</evidence>
<feature type="binding site" evidence="11">
    <location>
        <position position="17"/>
    </location>
    <ligand>
        <name>Mg(2+)</name>
        <dbReference type="ChEBI" id="CHEBI:18420"/>
        <label>1</label>
    </ligand>
</feature>
<evidence type="ECO:0000256" key="7">
    <source>
        <dbReference type="ARBA" id="ARBA00022833"/>
    </source>
</evidence>
<feature type="domain" description="GRF-type" evidence="15">
    <location>
        <begin position="594"/>
        <end position="646"/>
    </location>
</feature>
<dbReference type="GO" id="GO:0008270">
    <property type="term" value="F:zinc ion binding"/>
    <property type="evidence" value="ECO:0007669"/>
    <property type="project" value="UniProtKB-KW"/>
</dbReference>
<dbReference type="GO" id="GO:0005634">
    <property type="term" value="C:nucleus"/>
    <property type="evidence" value="ECO:0007669"/>
    <property type="project" value="TreeGrafter"/>
</dbReference>
<feature type="binding site" evidence="11">
    <location>
        <position position="206"/>
    </location>
    <ligand>
        <name>Mg(2+)</name>
        <dbReference type="ChEBI" id="CHEBI:18420"/>
        <label>1</label>
    </ligand>
</feature>
<keyword evidence="17" id="KW-1185">Reference proteome</keyword>
<feature type="compositionally biased region" description="Polar residues" evidence="14">
    <location>
        <begin position="394"/>
        <end position="417"/>
    </location>
</feature>
<organism evidence="16 17">
    <name type="scientific">Rhynchosporium graminicola</name>
    <dbReference type="NCBI Taxonomy" id="2792576"/>
    <lineage>
        <taxon>Eukaryota</taxon>
        <taxon>Fungi</taxon>
        <taxon>Dikarya</taxon>
        <taxon>Ascomycota</taxon>
        <taxon>Pezizomycotina</taxon>
        <taxon>Leotiomycetes</taxon>
        <taxon>Helotiales</taxon>
        <taxon>Ploettnerulaceae</taxon>
        <taxon>Rhynchosporium</taxon>
    </lineage>
</organism>
<evidence type="ECO:0000256" key="6">
    <source>
        <dbReference type="ARBA" id="ARBA00022801"/>
    </source>
</evidence>
<accession>A0A1E1L314</accession>
<keyword evidence="7" id="KW-0862">Zinc</keyword>
<dbReference type="InterPro" id="IPR036691">
    <property type="entry name" value="Endo/exonu/phosph_ase_sf"/>
</dbReference>
<feature type="compositionally biased region" description="Polar residues" evidence="14">
    <location>
        <begin position="550"/>
        <end position="562"/>
    </location>
</feature>
<evidence type="ECO:0000313" key="16">
    <source>
        <dbReference type="EMBL" id="CZT04906.1"/>
    </source>
</evidence>
<dbReference type="InterPro" id="IPR010666">
    <property type="entry name" value="Znf_GRF"/>
</dbReference>
<keyword evidence="4 11" id="KW-0479">Metal-binding</keyword>
<evidence type="ECO:0000256" key="5">
    <source>
        <dbReference type="ARBA" id="ARBA00022771"/>
    </source>
</evidence>
<dbReference type="InParanoid" id="A0A1E1L314"/>
<evidence type="ECO:0000256" key="10">
    <source>
        <dbReference type="PIRSR" id="PIRSR604808-1"/>
    </source>
</evidence>
<dbReference type="CDD" id="cd09088">
    <property type="entry name" value="Ape2-like_AP-endo"/>
    <property type="match status" value="1"/>
</dbReference>
<feature type="active site" evidence="10">
    <location>
        <position position="165"/>
    </location>
</feature>
<protein>
    <recommendedName>
        <fullName evidence="3">DNA-(apurinic or apyrimidinic site) endonuclease 2</fullName>
    </recommendedName>
</protein>
<feature type="active site" description="Proton donor/acceptor" evidence="10">
    <location>
        <position position="204"/>
    </location>
</feature>
<feature type="binding site" evidence="11">
    <location>
        <position position="322"/>
    </location>
    <ligand>
        <name>Mg(2+)</name>
        <dbReference type="ChEBI" id="CHEBI:18420"/>
        <label>1</label>
    </ligand>
</feature>
<feature type="compositionally biased region" description="Polar residues" evidence="14">
    <location>
        <begin position="453"/>
        <end position="462"/>
    </location>
</feature>
<dbReference type="InterPro" id="IPR020848">
    <property type="entry name" value="AP_endonuclease_F1_CS"/>
</dbReference>
<name>A0A1E1L314_9HELO</name>
<dbReference type="PANTHER" id="PTHR22748">
    <property type="entry name" value="AP ENDONUCLEASE"/>
    <property type="match status" value="1"/>
</dbReference>
<dbReference type="STRING" id="914237.A0A1E1L314"/>
<feature type="region of interest" description="Disordered" evidence="14">
    <location>
        <begin position="387"/>
        <end position="563"/>
    </location>
</feature>
<keyword evidence="16" id="KW-0255">Endonuclease</keyword>
<keyword evidence="8 11" id="KW-0460">Magnesium</keyword>
<dbReference type="AlphaFoldDB" id="A0A1E1L314"/>